<organism evidence="5 6">
    <name type="scientific">Lepisosteus oculatus</name>
    <name type="common">Spotted gar</name>
    <dbReference type="NCBI Taxonomy" id="7918"/>
    <lineage>
        <taxon>Eukaryota</taxon>
        <taxon>Metazoa</taxon>
        <taxon>Chordata</taxon>
        <taxon>Craniata</taxon>
        <taxon>Vertebrata</taxon>
        <taxon>Euteleostomi</taxon>
        <taxon>Actinopterygii</taxon>
        <taxon>Neopterygii</taxon>
        <taxon>Holostei</taxon>
        <taxon>Semionotiformes</taxon>
        <taxon>Lepisosteidae</taxon>
        <taxon>Lepisosteus</taxon>
    </lineage>
</organism>
<dbReference type="InterPro" id="IPR006652">
    <property type="entry name" value="Kelch_1"/>
</dbReference>
<dbReference type="AlphaFoldDB" id="W5M459"/>
<dbReference type="Gene3D" id="2.120.10.80">
    <property type="entry name" value="Kelch-type beta propeller"/>
    <property type="match status" value="1"/>
</dbReference>
<dbReference type="PANTHER" id="PTHR45632">
    <property type="entry name" value="LD33804P"/>
    <property type="match status" value="1"/>
</dbReference>
<proteinExistence type="predicted"/>
<dbReference type="Pfam" id="PF01344">
    <property type="entry name" value="Kelch_1"/>
    <property type="match status" value="1"/>
</dbReference>
<reference evidence="5" key="3">
    <citation type="submission" date="2025-09" db="UniProtKB">
        <authorList>
            <consortium name="Ensembl"/>
        </authorList>
    </citation>
    <scope>IDENTIFICATION</scope>
</reference>
<dbReference type="PANTHER" id="PTHR45632:SF14">
    <property type="entry name" value="KELCH-LIKE PROTEIN 33"/>
    <property type="match status" value="1"/>
</dbReference>
<dbReference type="STRING" id="7918.ENSLOCP00000003167"/>
<evidence type="ECO:0000313" key="5">
    <source>
        <dbReference type="Ensembl" id="ENSLOCP00000003167.1"/>
    </source>
</evidence>
<dbReference type="Pfam" id="PF07707">
    <property type="entry name" value="BACK"/>
    <property type="match status" value="1"/>
</dbReference>
<evidence type="ECO:0000313" key="6">
    <source>
        <dbReference type="Proteomes" id="UP000018468"/>
    </source>
</evidence>
<feature type="domain" description="BTB" evidence="4">
    <location>
        <begin position="225"/>
        <end position="292"/>
    </location>
</feature>
<dbReference type="SMART" id="SM00875">
    <property type="entry name" value="BACK"/>
    <property type="match status" value="1"/>
</dbReference>
<dbReference type="SMART" id="SM00612">
    <property type="entry name" value="Kelch"/>
    <property type="match status" value="5"/>
</dbReference>
<protein>
    <submittedName>
        <fullName evidence="5">Kelch-like family member 33</fullName>
    </submittedName>
</protein>
<name>W5M459_LEPOC</name>
<dbReference type="SUPFAM" id="SSF54695">
    <property type="entry name" value="POZ domain"/>
    <property type="match status" value="2"/>
</dbReference>
<dbReference type="OMA" id="QDTHLIH"/>
<dbReference type="InterPro" id="IPR015915">
    <property type="entry name" value="Kelch-typ_b-propeller"/>
</dbReference>
<feature type="region of interest" description="Disordered" evidence="3">
    <location>
        <begin position="50"/>
        <end position="75"/>
    </location>
</feature>
<reference evidence="6" key="1">
    <citation type="submission" date="2011-12" db="EMBL/GenBank/DDBJ databases">
        <title>The Draft Genome of Lepisosteus oculatus.</title>
        <authorList>
            <consortium name="The Broad Institute Genome Assembly &amp; Analysis Group"/>
            <consortium name="Computational R&amp;D Group"/>
            <consortium name="and Sequencing Platform"/>
            <person name="Di Palma F."/>
            <person name="Alfoldi J."/>
            <person name="Johnson J."/>
            <person name="Berlin A."/>
            <person name="Gnerre S."/>
            <person name="Jaffe D."/>
            <person name="MacCallum I."/>
            <person name="Young S."/>
            <person name="Walker B.J."/>
            <person name="Lander E.S."/>
            <person name="Lindblad-Toh K."/>
        </authorList>
    </citation>
    <scope>NUCLEOTIDE SEQUENCE [LARGE SCALE GENOMIC DNA]</scope>
</reference>
<evidence type="ECO:0000256" key="2">
    <source>
        <dbReference type="ARBA" id="ARBA00022737"/>
    </source>
</evidence>
<dbReference type="Gene3D" id="3.30.710.10">
    <property type="entry name" value="Potassium Channel Kv1.1, Chain A"/>
    <property type="match status" value="2"/>
</dbReference>
<evidence type="ECO:0000256" key="3">
    <source>
        <dbReference type="SAM" id="MobiDB-lite"/>
    </source>
</evidence>
<dbReference type="HOGENOM" id="CLU_004253_14_2_1"/>
<dbReference type="PROSITE" id="PS50097">
    <property type="entry name" value="BTB"/>
    <property type="match status" value="1"/>
</dbReference>
<dbReference type="EMBL" id="AHAT01037021">
    <property type="status" value="NOT_ANNOTATED_CDS"/>
    <property type="molecule type" value="Genomic_DNA"/>
</dbReference>
<evidence type="ECO:0000256" key="1">
    <source>
        <dbReference type="ARBA" id="ARBA00022441"/>
    </source>
</evidence>
<dbReference type="FunCoup" id="W5M459">
    <property type="interactions" value="502"/>
</dbReference>
<dbReference type="Bgee" id="ENSLOCG00000002696">
    <property type="expression patterns" value="Expressed in muscle tissue and 4 other cell types or tissues"/>
</dbReference>
<dbReference type="InParanoid" id="W5M459"/>
<dbReference type="Pfam" id="PF21536">
    <property type="entry name" value="BTB_KLHL33"/>
    <property type="match status" value="1"/>
</dbReference>
<dbReference type="Proteomes" id="UP000018468">
    <property type="component" value="Linkage group LG5"/>
</dbReference>
<dbReference type="InterPro" id="IPR011333">
    <property type="entry name" value="SKP1/BTB/POZ_sf"/>
</dbReference>
<dbReference type="InterPro" id="IPR000210">
    <property type="entry name" value="BTB/POZ_dom"/>
</dbReference>
<dbReference type="SMART" id="SM00225">
    <property type="entry name" value="BTB"/>
    <property type="match status" value="1"/>
</dbReference>
<accession>W5M459</accession>
<dbReference type="GeneTree" id="ENSGT00940000164143"/>
<dbReference type="Gene3D" id="1.25.40.420">
    <property type="match status" value="1"/>
</dbReference>
<keyword evidence="2" id="KW-0677">Repeat</keyword>
<feature type="compositionally biased region" description="Basic and acidic residues" evidence="3">
    <location>
        <begin position="25"/>
        <end position="38"/>
    </location>
</feature>
<sequence length="781" mass="86907">IKYQVMYKARAWEDSWRSSVRKGQRSLDDGGRKEETEDRRLRWEGQYFSSHEGFYEETDRSEEEEEGEEPPKMCRNEGYPAELFRVLEEFRRARLLTDLSLRDAAGECWEVHAPVVAAVCSLVMDRLRCGGGGGGAGAQGLFLDTGTGSAGLAAVLEFAYTGDIAGLAGDAAVAEVRAAAETLGAPRVLELCRRREKQQVGREGGDGALENLLSIAELWAEGLGCDVVLEVDGRSFHAHRVMLAAGSDYFRGMFSSGMRESSQSSVTLLSPAPRELSALLSCLYSGALELGWGTVFELTHCALQLQARAALPLCLGFLRREMDVGSCLDVAAFAEAYGMAELRAQADDYVLRNFQEVGLSPKFQDLGPERVSRYLAQDSLCAPSELAVFRVVVNWIQADPGERLGLAEQLMKLVRFPLMTFREFREVRAVEMAMEQEGSVELYQAALREFGFTAERSKKPCRVRQPHETLVLVGGDTLAPDFGQRAPSRDLWFANALRTVTGLVKEIEWRQLVAMPAPARFRHGLAVLDNRLYVFGGSHFYGQCDVLKSAYRYDPCEESWQRLADMQEPRNYSSVAVRGGLIYVLGGDRDTEHNLDSVECYDPISDSWRFARPLDQAMSGQAVSTWEGEIYVSGGFNCRYQCLVSLFHYHPETGTTYLASMTQERAEHVMETLGGRLYVAGGVKALGEFYTDQLACEAYDPHTDAWARFASLRLPHVNAASAVLEGKLYILGGYCQEDYSESTLVHRYDPGANRWESMGKMPGPNTDIRACILLLPTRLRQ</sequence>
<feature type="compositionally biased region" description="Acidic residues" evidence="3">
    <location>
        <begin position="59"/>
        <end position="68"/>
    </location>
</feature>
<dbReference type="Ensembl" id="ENSLOCT00000003174.1">
    <property type="protein sequence ID" value="ENSLOCP00000003167.1"/>
    <property type="gene ID" value="ENSLOCG00000002696.1"/>
</dbReference>
<dbReference type="InterPro" id="IPR011705">
    <property type="entry name" value="BACK"/>
</dbReference>
<reference evidence="5" key="2">
    <citation type="submission" date="2025-08" db="UniProtKB">
        <authorList>
            <consortium name="Ensembl"/>
        </authorList>
    </citation>
    <scope>IDENTIFICATION</scope>
</reference>
<keyword evidence="6" id="KW-1185">Reference proteome</keyword>
<keyword evidence="1" id="KW-0880">Kelch repeat</keyword>
<dbReference type="Pfam" id="PF24981">
    <property type="entry name" value="Beta-prop_ATRN-LZTR1"/>
    <property type="match status" value="1"/>
</dbReference>
<evidence type="ECO:0000259" key="4">
    <source>
        <dbReference type="PROSITE" id="PS50097"/>
    </source>
</evidence>
<dbReference type="eggNOG" id="KOG1072">
    <property type="taxonomic scope" value="Eukaryota"/>
</dbReference>
<dbReference type="SUPFAM" id="SSF117281">
    <property type="entry name" value="Kelch motif"/>
    <property type="match status" value="1"/>
</dbReference>
<feature type="region of interest" description="Disordered" evidence="3">
    <location>
        <begin position="19"/>
        <end position="38"/>
    </location>
</feature>
<dbReference type="InterPro" id="IPR056737">
    <property type="entry name" value="Beta-prop_ATRN-MKLN-like"/>
</dbReference>